<dbReference type="Gene3D" id="2.40.50.140">
    <property type="entry name" value="Nucleic acid-binding proteins"/>
    <property type="match status" value="1"/>
</dbReference>
<dbReference type="InterPro" id="IPR012340">
    <property type="entry name" value="NA-bd_OB-fold"/>
</dbReference>
<accession>A0A0G0Y7F5</accession>
<sequence>MYHRFSTLFKENTEIQTFWIGIANHEKSHSETLTLSKGYLMWNHPSIRKRRINLIQHSDTKELETLEYVLKEYERKIRRERVSLQEALDILLKIENSELNHLYKRLINLSGFKLLPRPENSHRFIYEHMKTIKSFMDKYYRGNQPAIQVEDYADETVLSSPLSEVLQGKIVEIESEMSYGFIKGKDGERYMFLPEDISSGTWEDVKRDTPVEFSSIRLPWGPRANNIRFRK</sequence>
<dbReference type="EMBL" id="LCAU01000034">
    <property type="protein sequence ID" value="KKR96242.1"/>
    <property type="molecule type" value="Genomic_DNA"/>
</dbReference>
<gene>
    <name evidence="2" type="ORF">UU48_C0034G0004</name>
</gene>
<protein>
    <submittedName>
        <fullName evidence="2">Uncharacterized protein</fullName>
    </submittedName>
</protein>
<comment type="caution">
    <text evidence="2">The sequence shown here is derived from an EMBL/GenBank/DDBJ whole genome shotgun (WGS) entry which is preliminary data.</text>
</comment>
<evidence type="ECO:0000313" key="2">
    <source>
        <dbReference type="EMBL" id="KKR96242.1"/>
    </source>
</evidence>
<reference evidence="2 3" key="1">
    <citation type="journal article" date="2015" name="Nature">
        <title>rRNA introns, odd ribosomes, and small enigmatic genomes across a large radiation of phyla.</title>
        <authorList>
            <person name="Brown C.T."/>
            <person name="Hug L.A."/>
            <person name="Thomas B.C."/>
            <person name="Sharon I."/>
            <person name="Castelle C.J."/>
            <person name="Singh A."/>
            <person name="Wilkins M.J."/>
            <person name="Williams K.H."/>
            <person name="Banfield J.F."/>
        </authorList>
    </citation>
    <scope>NUCLEOTIDE SEQUENCE [LARGE SCALE GENOMIC DNA]</scope>
</reference>
<proteinExistence type="predicted"/>
<organism evidence="2 3">
    <name type="scientific">Candidatus Uhrbacteria bacterium GW2011_GWF2_41_16</name>
    <dbReference type="NCBI Taxonomy" id="1618997"/>
    <lineage>
        <taxon>Bacteria</taxon>
        <taxon>Candidatus Uhriibacteriota</taxon>
    </lineage>
</organism>
<keyword evidence="1" id="KW-0175">Coiled coil</keyword>
<feature type="coiled-coil region" evidence="1">
    <location>
        <begin position="63"/>
        <end position="90"/>
    </location>
</feature>
<dbReference type="Proteomes" id="UP000034746">
    <property type="component" value="Unassembled WGS sequence"/>
</dbReference>
<evidence type="ECO:0000256" key="1">
    <source>
        <dbReference type="SAM" id="Coils"/>
    </source>
</evidence>
<evidence type="ECO:0000313" key="3">
    <source>
        <dbReference type="Proteomes" id="UP000034746"/>
    </source>
</evidence>
<dbReference type="AlphaFoldDB" id="A0A0G0Y7F5"/>
<name>A0A0G0Y7F5_9BACT</name>